<protein>
    <submittedName>
        <fullName evidence="1">Uncharacterized protein</fullName>
    </submittedName>
</protein>
<dbReference type="Proteomes" id="UP001139068">
    <property type="component" value="Unassembled WGS sequence"/>
</dbReference>
<name>A0ABS9YS88_9MYCO</name>
<gene>
    <name evidence="1" type="ORF">K9U37_03705</name>
</gene>
<evidence type="ECO:0000313" key="1">
    <source>
        <dbReference type="EMBL" id="MCI4674095.1"/>
    </source>
</evidence>
<sequence length="100" mass="10658">MDFYGEVLRPGMAHRIAHGLDDDGERLFGEVLVDGAQRSRHAHCRLDVAVVGEFGDGGVHLLTKVARGSGGVQGKDRVANLFDGGLQVIDVTVEAFDDLG</sequence>
<reference evidence="1" key="1">
    <citation type="journal article" date="2022" name="ISME J.">
        <title>Identification of active gaseous-alkane degraders at natural gas seeps.</title>
        <authorList>
            <person name="Farhan Ul Haque M."/>
            <person name="Hernandez M."/>
            <person name="Crombie A.T."/>
            <person name="Murrell J.C."/>
        </authorList>
    </citation>
    <scope>NUCLEOTIDE SEQUENCE</scope>
    <source>
        <strain evidence="1">ANDR5</strain>
    </source>
</reference>
<accession>A0ABS9YS88</accession>
<proteinExistence type="predicted"/>
<keyword evidence="2" id="KW-1185">Reference proteome</keyword>
<evidence type="ECO:0000313" key="2">
    <source>
        <dbReference type="Proteomes" id="UP001139068"/>
    </source>
</evidence>
<dbReference type="EMBL" id="JAIVFL010000001">
    <property type="protein sequence ID" value="MCI4674095.1"/>
    <property type="molecule type" value="Genomic_DNA"/>
</dbReference>
<comment type="caution">
    <text evidence="1">The sequence shown here is derived from an EMBL/GenBank/DDBJ whole genome shotgun (WGS) entry which is preliminary data.</text>
</comment>
<organism evidence="1 2">
    <name type="scientific">Candidatus Mycolicibacterium alkanivorans</name>
    <dbReference type="NCBI Taxonomy" id="2954114"/>
    <lineage>
        <taxon>Bacteria</taxon>
        <taxon>Bacillati</taxon>
        <taxon>Actinomycetota</taxon>
        <taxon>Actinomycetes</taxon>
        <taxon>Mycobacteriales</taxon>
        <taxon>Mycobacteriaceae</taxon>
        <taxon>Mycolicibacterium</taxon>
    </lineage>
</organism>